<feature type="compositionally biased region" description="Polar residues" evidence="1">
    <location>
        <begin position="261"/>
        <end position="271"/>
    </location>
</feature>
<keyword evidence="3" id="KW-1185">Reference proteome</keyword>
<evidence type="ECO:0000256" key="1">
    <source>
        <dbReference type="SAM" id="MobiDB-lite"/>
    </source>
</evidence>
<comment type="caution">
    <text evidence="2">The sequence shown here is derived from an EMBL/GenBank/DDBJ whole genome shotgun (WGS) entry which is preliminary data.</text>
</comment>
<feature type="compositionally biased region" description="Basic and acidic residues" evidence="1">
    <location>
        <begin position="239"/>
        <end position="249"/>
    </location>
</feature>
<evidence type="ECO:0000313" key="3">
    <source>
        <dbReference type="Proteomes" id="UP001165120"/>
    </source>
</evidence>
<dbReference type="Proteomes" id="UP001165120">
    <property type="component" value="Unassembled WGS sequence"/>
</dbReference>
<dbReference type="EMBL" id="BSXN01000674">
    <property type="protein sequence ID" value="GME69433.1"/>
    <property type="molecule type" value="Genomic_DNA"/>
</dbReference>
<protein>
    <submittedName>
        <fullName evidence="2">Unnamed protein product</fullName>
    </submittedName>
</protein>
<reference evidence="2" key="1">
    <citation type="submission" date="2023-04" db="EMBL/GenBank/DDBJ databases">
        <title>Candida boidinii NBRC 10035.</title>
        <authorList>
            <person name="Ichikawa N."/>
            <person name="Sato H."/>
            <person name="Tonouchi N."/>
        </authorList>
    </citation>
    <scope>NUCLEOTIDE SEQUENCE</scope>
    <source>
        <strain evidence="2">NBRC 10035</strain>
    </source>
</reference>
<organism evidence="2 3">
    <name type="scientific">Candida boidinii</name>
    <name type="common">Yeast</name>
    <dbReference type="NCBI Taxonomy" id="5477"/>
    <lineage>
        <taxon>Eukaryota</taxon>
        <taxon>Fungi</taxon>
        <taxon>Dikarya</taxon>
        <taxon>Ascomycota</taxon>
        <taxon>Saccharomycotina</taxon>
        <taxon>Pichiomycetes</taxon>
        <taxon>Pichiales</taxon>
        <taxon>Pichiaceae</taxon>
        <taxon>Ogataea</taxon>
        <taxon>Ogataea/Candida clade</taxon>
    </lineage>
</organism>
<dbReference type="AlphaFoldDB" id="A0A9W6SYM8"/>
<sequence length="420" mass="47994">MSEVEVEAKAKAKAEGEAKAELEAESETSNPAIESEVVDDYTDDQGSNFNQIPHLNNLNWSPNYTDSINHNLSCLKSNYNQLAKLEVKFLKKFNSVYSVEKHKLFFEGFLDEFDDSLVNSFATASNSVNSINALLQDVLMQLRFENDDSLKFFNLFNNEVLKPLRLFIDNYQTFIIKQKNFIINSYTNYEKYLKKILSLEPELNKLLEKLGELKIKIAKEEEVMKSYSAKPLPSVSPHTADDKQLEETVSKSADLPDDTTESATIVTSTSNPAKQIDPLSIEPFRSQYAKFLPAKSFLNDEISFPLYLTTHLAFDDLPSFKRFIRFLDSTVVVSNTKVMFVTISDVFKTNQLVQALSDYHFNGFTPDIHTIERIINRLLELDLVKPLNKLNNVLSAINGGYNFTIDDDIYLQWTDLLNLF</sequence>
<feature type="region of interest" description="Disordered" evidence="1">
    <location>
        <begin position="1"/>
        <end position="34"/>
    </location>
</feature>
<evidence type="ECO:0000313" key="2">
    <source>
        <dbReference type="EMBL" id="GME69433.1"/>
    </source>
</evidence>
<name>A0A9W6SYM8_CANBO</name>
<gene>
    <name evidence="2" type="ORF">Cboi02_000230700</name>
</gene>
<proteinExistence type="predicted"/>
<accession>A0A9W6SYM8</accession>
<feature type="region of interest" description="Disordered" evidence="1">
    <location>
        <begin position="229"/>
        <end position="271"/>
    </location>
</feature>
<feature type="compositionally biased region" description="Basic and acidic residues" evidence="1">
    <location>
        <begin position="1"/>
        <end position="22"/>
    </location>
</feature>